<feature type="non-terminal residue" evidence="2">
    <location>
        <position position="1"/>
    </location>
</feature>
<evidence type="ECO:0000256" key="1">
    <source>
        <dbReference type="SAM" id="MobiDB-lite"/>
    </source>
</evidence>
<sequence length="150" mass="16375">FLPTCCSVSLPKVRGGGPSSAAPAPAQPVVIPSSPLKVQEIRPEETTRKITKCSRKRLPETTPGPRKKAKVTGRHKSHHEVESLKIQAVKGKGSTSPVDEASTPRSRRPKLVRELCNAQLGVDGRDYHVVRMSSLLEHDTDAPLELAYLR</sequence>
<comment type="caution">
    <text evidence="2">The sequence shown here is derived from an EMBL/GenBank/DDBJ whole genome shotgun (WGS) entry which is preliminary data.</text>
</comment>
<dbReference type="EMBL" id="AMZH03018436">
    <property type="protein sequence ID" value="RRT41619.1"/>
    <property type="molecule type" value="Genomic_DNA"/>
</dbReference>
<proteinExistence type="predicted"/>
<accession>A0A426XQ50</accession>
<dbReference type="Proteomes" id="UP000287651">
    <property type="component" value="Unassembled WGS sequence"/>
</dbReference>
<protein>
    <submittedName>
        <fullName evidence="2">Uncharacterized protein</fullName>
    </submittedName>
</protein>
<gene>
    <name evidence="2" type="ORF">B296_00057701</name>
</gene>
<organism evidence="2 3">
    <name type="scientific">Ensete ventricosum</name>
    <name type="common">Abyssinian banana</name>
    <name type="synonym">Musa ensete</name>
    <dbReference type="NCBI Taxonomy" id="4639"/>
    <lineage>
        <taxon>Eukaryota</taxon>
        <taxon>Viridiplantae</taxon>
        <taxon>Streptophyta</taxon>
        <taxon>Embryophyta</taxon>
        <taxon>Tracheophyta</taxon>
        <taxon>Spermatophyta</taxon>
        <taxon>Magnoliopsida</taxon>
        <taxon>Liliopsida</taxon>
        <taxon>Zingiberales</taxon>
        <taxon>Musaceae</taxon>
        <taxon>Ensete</taxon>
    </lineage>
</organism>
<evidence type="ECO:0000313" key="3">
    <source>
        <dbReference type="Proteomes" id="UP000287651"/>
    </source>
</evidence>
<reference evidence="2 3" key="1">
    <citation type="journal article" date="2014" name="Agronomy (Basel)">
        <title>A Draft Genome Sequence for Ensete ventricosum, the Drought-Tolerant Tree Against Hunger.</title>
        <authorList>
            <person name="Harrison J."/>
            <person name="Moore K.A."/>
            <person name="Paszkiewicz K."/>
            <person name="Jones T."/>
            <person name="Grant M."/>
            <person name="Ambacheew D."/>
            <person name="Muzemil S."/>
            <person name="Studholme D.J."/>
        </authorList>
    </citation>
    <scope>NUCLEOTIDE SEQUENCE [LARGE SCALE GENOMIC DNA]</scope>
</reference>
<feature type="compositionally biased region" description="Basic residues" evidence="1">
    <location>
        <begin position="65"/>
        <end position="78"/>
    </location>
</feature>
<feature type="region of interest" description="Disordered" evidence="1">
    <location>
        <begin position="41"/>
        <end position="108"/>
    </location>
</feature>
<dbReference type="AlphaFoldDB" id="A0A426XQ50"/>
<name>A0A426XQ50_ENSVE</name>
<evidence type="ECO:0000313" key="2">
    <source>
        <dbReference type="EMBL" id="RRT41619.1"/>
    </source>
</evidence>